<name>A0A2A9NKH7_9AGAR</name>
<dbReference type="Proteomes" id="UP000242287">
    <property type="component" value="Unassembled WGS sequence"/>
</dbReference>
<keyword evidence="3" id="KW-1185">Reference proteome</keyword>
<dbReference type="OrthoDB" id="3062801at2759"/>
<dbReference type="STRING" id="703135.A0A2A9NKH7"/>
<keyword evidence="1" id="KW-0472">Membrane</keyword>
<evidence type="ECO:0000313" key="3">
    <source>
        <dbReference type="Proteomes" id="UP000242287"/>
    </source>
</evidence>
<proteinExistence type="predicted"/>
<feature type="transmembrane region" description="Helical" evidence="1">
    <location>
        <begin position="88"/>
        <end position="109"/>
    </location>
</feature>
<organism evidence="2 3">
    <name type="scientific">Amanita thiersii Skay4041</name>
    <dbReference type="NCBI Taxonomy" id="703135"/>
    <lineage>
        <taxon>Eukaryota</taxon>
        <taxon>Fungi</taxon>
        <taxon>Dikarya</taxon>
        <taxon>Basidiomycota</taxon>
        <taxon>Agaricomycotina</taxon>
        <taxon>Agaricomycetes</taxon>
        <taxon>Agaricomycetidae</taxon>
        <taxon>Agaricales</taxon>
        <taxon>Pluteineae</taxon>
        <taxon>Amanitaceae</taxon>
        <taxon>Amanita</taxon>
    </lineage>
</organism>
<keyword evidence="1" id="KW-0812">Transmembrane</keyword>
<reference evidence="2 3" key="1">
    <citation type="submission" date="2014-02" db="EMBL/GenBank/DDBJ databases">
        <title>Transposable element dynamics among asymbiotic and ectomycorrhizal Amanita fungi.</title>
        <authorList>
            <consortium name="DOE Joint Genome Institute"/>
            <person name="Hess J."/>
            <person name="Skrede I."/>
            <person name="Wolfe B."/>
            <person name="LaButti K."/>
            <person name="Ohm R.A."/>
            <person name="Grigoriev I.V."/>
            <person name="Pringle A."/>
        </authorList>
    </citation>
    <scope>NUCLEOTIDE SEQUENCE [LARGE SCALE GENOMIC DNA]</scope>
    <source>
        <strain evidence="2 3">SKay4041</strain>
    </source>
</reference>
<keyword evidence="1" id="KW-1133">Transmembrane helix</keyword>
<accession>A0A2A9NKH7</accession>
<protein>
    <submittedName>
        <fullName evidence="2">Uncharacterized protein</fullName>
    </submittedName>
</protein>
<evidence type="ECO:0000313" key="2">
    <source>
        <dbReference type="EMBL" id="PFH49834.1"/>
    </source>
</evidence>
<dbReference type="AlphaFoldDB" id="A0A2A9NKH7"/>
<dbReference type="EMBL" id="KZ302018">
    <property type="protein sequence ID" value="PFH49834.1"/>
    <property type="molecule type" value="Genomic_DNA"/>
</dbReference>
<evidence type="ECO:0000256" key="1">
    <source>
        <dbReference type="SAM" id="Phobius"/>
    </source>
</evidence>
<feature type="transmembrane region" description="Helical" evidence="1">
    <location>
        <begin position="36"/>
        <end position="67"/>
    </location>
</feature>
<feature type="non-terminal residue" evidence="2">
    <location>
        <position position="119"/>
    </location>
</feature>
<gene>
    <name evidence="2" type="ORF">AMATHDRAFT_97707</name>
</gene>
<sequence length="119" mass="13780">MSLIFGCLYIIRFETMRRPYKAMQWAWDAIHLPHSIWWNVFILLALPSVWLAWSLILFLICTMAVIWQTASHTTNLRGLGSIPLSVQVAISAFLFVGGIYLCLVLNTFARYDDILDKTW</sequence>